<keyword evidence="7" id="KW-0808">Transferase</keyword>
<dbReference type="AlphaFoldDB" id="T2GF17"/>
<keyword evidence="9" id="KW-0547">Nucleotide-binding</keyword>
<evidence type="ECO:0000256" key="3">
    <source>
        <dbReference type="ARBA" id="ARBA00004742"/>
    </source>
</evidence>
<comment type="cofactor">
    <cofactor evidence="1">
        <name>Mg(2+)</name>
        <dbReference type="ChEBI" id="CHEBI:18420"/>
    </cofactor>
</comment>
<keyword evidence="11" id="KW-0067">ATP-binding</keyword>
<dbReference type="InterPro" id="IPR036637">
    <property type="entry name" value="Phosphohistidine_dom_sf"/>
</dbReference>
<evidence type="ECO:0000256" key="11">
    <source>
        <dbReference type="ARBA" id="ARBA00022840"/>
    </source>
</evidence>
<dbReference type="eggNOG" id="COG0574">
    <property type="taxonomic scope" value="Bacteria"/>
</dbReference>
<dbReference type="STRING" id="1121448.DGI_3046"/>
<accession>T2GF17</accession>
<feature type="domain" description="PEP-utilising enzyme mobile" evidence="15">
    <location>
        <begin position="495"/>
        <end position="563"/>
    </location>
</feature>
<comment type="function">
    <text evidence="2">Catalyzes the phosphorylation of pyruvate to phosphoenolpyruvate.</text>
</comment>
<evidence type="ECO:0000256" key="8">
    <source>
        <dbReference type="ARBA" id="ARBA00022723"/>
    </source>
</evidence>
<dbReference type="KEGG" id="dgg:DGI_3046"/>
<dbReference type="HOGENOM" id="CLU_011040_0_0_7"/>
<dbReference type="EC" id="2.7.9.2" evidence="5"/>
<dbReference type="OrthoDB" id="9760711at2"/>
<dbReference type="GO" id="GO:0008986">
    <property type="term" value="F:pyruvate, water dikinase activity"/>
    <property type="evidence" value="ECO:0007669"/>
    <property type="project" value="UniProtKB-EC"/>
</dbReference>
<keyword evidence="18" id="KW-1185">Reference proteome</keyword>
<gene>
    <name evidence="17" type="ORF">DGI_3046</name>
</gene>
<reference evidence="17 18" key="1">
    <citation type="journal article" date="2013" name="J. Bacteriol.">
        <title>Roles of HynAB and Ech, the only two hydrogenases found in the model sulfate reducer Desulfovibrio gigas.</title>
        <authorList>
            <person name="Morais-Silva F.O."/>
            <person name="Santos C.I."/>
            <person name="Rodrigues R."/>
            <person name="Pereira I.A."/>
            <person name="Rodrigues-Pousada C."/>
        </authorList>
    </citation>
    <scope>NUCLEOTIDE SEQUENCE [LARGE SCALE GENOMIC DNA]</scope>
    <source>
        <strain evidence="18">ATCC 19364 / DSM 1382 / NCIMB 9332 / VKM B-1759</strain>
    </source>
</reference>
<dbReference type="PATRIC" id="fig|1121448.10.peg.3005"/>
<dbReference type="InterPro" id="IPR006319">
    <property type="entry name" value="PEP_synth"/>
</dbReference>
<dbReference type="Gene3D" id="3.50.30.10">
    <property type="entry name" value="Phosphohistidine domain"/>
    <property type="match status" value="1"/>
</dbReference>
<evidence type="ECO:0000313" key="17">
    <source>
        <dbReference type="EMBL" id="AGW14764.1"/>
    </source>
</evidence>
<dbReference type="RefSeq" id="WP_021761839.1">
    <property type="nucleotide sequence ID" value="NC_022444.1"/>
</dbReference>
<dbReference type="InterPro" id="IPR008279">
    <property type="entry name" value="PEP-util_enz_mobile_dom"/>
</dbReference>
<dbReference type="eggNOG" id="COG3848">
    <property type="taxonomic scope" value="Bacteria"/>
</dbReference>
<dbReference type="PANTHER" id="PTHR43030">
    <property type="entry name" value="PHOSPHOENOLPYRUVATE SYNTHASE"/>
    <property type="match status" value="1"/>
</dbReference>
<name>T2GF17_MEGG1</name>
<dbReference type="UniPathway" id="UPA00138"/>
<dbReference type="Gene3D" id="3.30.1490.20">
    <property type="entry name" value="ATP-grasp fold, A domain"/>
    <property type="match status" value="1"/>
</dbReference>
<evidence type="ECO:0000313" key="18">
    <source>
        <dbReference type="Proteomes" id="UP000016587"/>
    </source>
</evidence>
<dbReference type="Proteomes" id="UP000016587">
    <property type="component" value="Chromosome"/>
</dbReference>
<evidence type="ECO:0000256" key="6">
    <source>
        <dbReference type="ARBA" id="ARBA00021623"/>
    </source>
</evidence>
<feature type="domain" description="Pyruvate phosphate dikinase AMP/ATP-binding" evidence="16">
    <location>
        <begin position="143"/>
        <end position="457"/>
    </location>
</feature>
<proteinExistence type="inferred from homology"/>
<dbReference type="GO" id="GO:0046872">
    <property type="term" value="F:metal ion binding"/>
    <property type="evidence" value="ECO:0007669"/>
    <property type="project" value="UniProtKB-KW"/>
</dbReference>
<dbReference type="Gene3D" id="3.30.470.20">
    <property type="entry name" value="ATP-grasp fold, B domain"/>
    <property type="match status" value="1"/>
</dbReference>
<evidence type="ECO:0000256" key="13">
    <source>
        <dbReference type="ARBA" id="ARBA00033470"/>
    </source>
</evidence>
<dbReference type="GO" id="GO:0005524">
    <property type="term" value="F:ATP binding"/>
    <property type="evidence" value="ECO:0007669"/>
    <property type="project" value="UniProtKB-KW"/>
</dbReference>
<comment type="similarity">
    <text evidence="4">Belongs to the PEP-utilizing enzyme family.</text>
</comment>
<keyword evidence="10 17" id="KW-0418">Kinase</keyword>
<evidence type="ECO:0000256" key="2">
    <source>
        <dbReference type="ARBA" id="ARBA00002988"/>
    </source>
</evidence>
<evidence type="ECO:0000256" key="14">
    <source>
        <dbReference type="ARBA" id="ARBA00047700"/>
    </source>
</evidence>
<dbReference type="SUPFAM" id="SSF56059">
    <property type="entry name" value="Glutathione synthetase ATP-binding domain-like"/>
    <property type="match status" value="1"/>
</dbReference>
<dbReference type="PANTHER" id="PTHR43030:SF1">
    <property type="entry name" value="PHOSPHOENOLPYRUVATE SYNTHASE"/>
    <property type="match status" value="1"/>
</dbReference>
<organism evidence="17 18">
    <name type="scientific">Megalodesulfovibrio gigas (strain ATCC 19364 / DSM 1382 / NCIMB 9332 / VKM B-1759)</name>
    <name type="common">Desulfovibrio gigas</name>
    <dbReference type="NCBI Taxonomy" id="1121448"/>
    <lineage>
        <taxon>Bacteria</taxon>
        <taxon>Pseudomonadati</taxon>
        <taxon>Thermodesulfobacteriota</taxon>
        <taxon>Desulfovibrionia</taxon>
        <taxon>Desulfovibrionales</taxon>
        <taxon>Desulfovibrionaceae</taxon>
        <taxon>Megalodesulfovibrio</taxon>
    </lineage>
</organism>
<dbReference type="GO" id="GO:0006094">
    <property type="term" value="P:gluconeogenesis"/>
    <property type="evidence" value="ECO:0007669"/>
    <property type="project" value="UniProtKB-UniPathway"/>
</dbReference>
<dbReference type="InterPro" id="IPR013815">
    <property type="entry name" value="ATP_grasp_subdomain_1"/>
</dbReference>
<comment type="catalytic activity">
    <reaction evidence="14">
        <text>pyruvate + ATP + H2O = phosphoenolpyruvate + AMP + phosphate + 2 H(+)</text>
        <dbReference type="Rhea" id="RHEA:11364"/>
        <dbReference type="ChEBI" id="CHEBI:15361"/>
        <dbReference type="ChEBI" id="CHEBI:15377"/>
        <dbReference type="ChEBI" id="CHEBI:15378"/>
        <dbReference type="ChEBI" id="CHEBI:30616"/>
        <dbReference type="ChEBI" id="CHEBI:43474"/>
        <dbReference type="ChEBI" id="CHEBI:58702"/>
        <dbReference type="ChEBI" id="CHEBI:456215"/>
        <dbReference type="EC" id="2.7.9.2"/>
    </reaction>
</comment>
<evidence type="ECO:0000256" key="1">
    <source>
        <dbReference type="ARBA" id="ARBA00001946"/>
    </source>
</evidence>
<dbReference type="SUPFAM" id="SSF52009">
    <property type="entry name" value="Phosphohistidine domain"/>
    <property type="match status" value="1"/>
</dbReference>
<dbReference type="Pfam" id="PF01326">
    <property type="entry name" value="PPDK_N"/>
    <property type="match status" value="1"/>
</dbReference>
<keyword evidence="12" id="KW-0460">Magnesium</keyword>
<keyword evidence="17" id="KW-0670">Pyruvate</keyword>
<keyword evidence="8" id="KW-0479">Metal-binding</keyword>
<dbReference type="Pfam" id="PF00391">
    <property type="entry name" value="PEP-utilizers"/>
    <property type="match status" value="1"/>
</dbReference>
<evidence type="ECO:0000256" key="12">
    <source>
        <dbReference type="ARBA" id="ARBA00022842"/>
    </source>
</evidence>
<evidence type="ECO:0000256" key="7">
    <source>
        <dbReference type="ARBA" id="ARBA00022679"/>
    </source>
</evidence>
<evidence type="ECO:0000256" key="5">
    <source>
        <dbReference type="ARBA" id="ARBA00011996"/>
    </source>
</evidence>
<reference evidence="18" key="2">
    <citation type="submission" date="2013-07" db="EMBL/GenBank/DDBJ databases">
        <authorList>
            <person name="Morais-Silva F.O."/>
            <person name="Rezende A.M."/>
            <person name="Pimentel C."/>
            <person name="Resende D.M."/>
            <person name="Santos C.I."/>
            <person name="Clemente C."/>
            <person name="de Oliveira L.M."/>
            <person name="da Silva S.M."/>
            <person name="Costa D.A."/>
            <person name="Varela-Raposo A."/>
            <person name="Horacio E.C.A."/>
            <person name="Matos M."/>
            <person name="Flores O."/>
            <person name="Ruiz J.C."/>
            <person name="Rodrigues-Pousada C."/>
        </authorList>
    </citation>
    <scope>NUCLEOTIDE SEQUENCE [LARGE SCALE GENOMIC DNA]</scope>
    <source>
        <strain evidence="18">ATCC 19364 / DSM 1382 / NCIMB 9332 / VKM B-1759</strain>
    </source>
</reference>
<evidence type="ECO:0000256" key="9">
    <source>
        <dbReference type="ARBA" id="ARBA00022741"/>
    </source>
</evidence>
<evidence type="ECO:0000256" key="4">
    <source>
        <dbReference type="ARBA" id="ARBA00007837"/>
    </source>
</evidence>
<protein>
    <recommendedName>
        <fullName evidence="6">Phosphoenolpyruvate synthase</fullName>
        <ecNumber evidence="5">2.7.9.2</ecNumber>
    </recommendedName>
    <alternativeName>
        <fullName evidence="13">Pyruvate, water dikinase</fullName>
    </alternativeName>
</protein>
<sequence>MADGPLHQIIASSIKRLLPAHKRTAAVAEADRKAFFRARYQAFLQLLESNTELLGIISELETRHAGGEVVGMTHLKQLSTRAMFHGLRMIASFETLSDKAQPELRARVDTIRDRLQQVLVQPDPATDTPFILALDQLHRELVDSAGAKAANLGELRSRLHLPTPDGFAVTVTGFQHFIRENELADVIRLCISVVQPGDPATYAEASRTIQDAILESPMPPDLEAAMLDAFDACAARSHLSPEALRLAVRSSALGEDGELSHAGQYLSELHVTRDQLCPAWKRVAASLYSPQALGYLLQHGLSLDGLAMCAACVRMVDAAASGVLYTRHPWGLGRRAMYVNAVWGLGAFAVEGRVQPDVYILDADSGQQLQRRIGSKEAMLTICKDGLAEQETPTAWRSQPCLDDAQLQALRRAALILEAHYGQPQDVEWAVDRAGALCFLQSRPLGMWGRQTDADSAGLQDEALPVLLEGGDTACPGLAAGPVFLSQSPDDAAHLPDGTVLVARHSSPAYTVAFPRLAGVITEHGSVTGHMASVSREFGIPTLVGVSGVMQALTTGQEITLDAWSRRIHAGLHPAALEAQRQSRMSCPLTPPDAVQHSPARIALQTLRRELVPLTLTDPKSPDFSPAHCHTVHDVMRYLHEKSYGEMFVISDHVSKSAGQEGFALRLEGTTGLDLHIIDLGGGLTDKHPHRRGVPVEDVVSRPFKALLRGLILDPKIQGPRPVHLKGFFAVLGEQMVGEHHLQKDRFGDRSYAIISDKYLNFSSRVGYHYGVLDCYCGQTVNKNYITFSFKGGAADEVRRGRRARGIALILERMGFVVETVSDRVSGRFQKYDAATIEAVLAEMGRLLQYTRQVDMLMTGEASVQAMADCFFTGTCYFEPTP</sequence>
<dbReference type="InterPro" id="IPR002192">
    <property type="entry name" value="PPDK_AMP/ATP-bd"/>
</dbReference>
<evidence type="ECO:0000259" key="15">
    <source>
        <dbReference type="Pfam" id="PF00391"/>
    </source>
</evidence>
<evidence type="ECO:0000259" key="16">
    <source>
        <dbReference type="Pfam" id="PF01326"/>
    </source>
</evidence>
<evidence type="ECO:0000256" key="10">
    <source>
        <dbReference type="ARBA" id="ARBA00022777"/>
    </source>
</evidence>
<dbReference type="EMBL" id="CP006585">
    <property type="protein sequence ID" value="AGW14764.1"/>
    <property type="molecule type" value="Genomic_DNA"/>
</dbReference>
<comment type="pathway">
    <text evidence="3">Carbohydrate biosynthesis; gluconeogenesis.</text>
</comment>